<sequence>MTVQNLPPDSYRQVAAGEIQTKVHIYRTALGDDGPGSVGWQGADGDWQQVPLAVGETVAITVDGAAGTLLNLCPATVQLLWNNIHIKDMQAVPEGGARALMAHRGDSAQKAPARGLREHHGSPRRGN</sequence>
<dbReference type="Proteomes" id="UP000580043">
    <property type="component" value="Unassembled WGS sequence"/>
</dbReference>
<evidence type="ECO:0000313" key="3">
    <source>
        <dbReference type="Proteomes" id="UP000580043"/>
    </source>
</evidence>
<name>A0A848G695_9RHOO</name>
<reference evidence="2 3" key="1">
    <citation type="submission" date="2020-04" db="EMBL/GenBank/DDBJ databases">
        <title>Zoogloea sp. G-4-1-14 isolated from soil.</title>
        <authorList>
            <person name="Dahal R.H."/>
        </authorList>
    </citation>
    <scope>NUCLEOTIDE SEQUENCE [LARGE SCALE GENOMIC DNA]</scope>
    <source>
        <strain evidence="2 3">G-4-1-14</strain>
    </source>
</reference>
<dbReference type="EMBL" id="JABBGA010000008">
    <property type="protein sequence ID" value="NML26465.1"/>
    <property type="molecule type" value="Genomic_DNA"/>
</dbReference>
<proteinExistence type="predicted"/>
<keyword evidence="3" id="KW-1185">Reference proteome</keyword>
<gene>
    <name evidence="2" type="ORF">HHL15_11980</name>
</gene>
<evidence type="ECO:0000256" key="1">
    <source>
        <dbReference type="SAM" id="MobiDB-lite"/>
    </source>
</evidence>
<accession>A0A848G695</accession>
<organism evidence="2 3">
    <name type="scientific">Zoogloea dura</name>
    <dbReference type="NCBI Taxonomy" id="2728840"/>
    <lineage>
        <taxon>Bacteria</taxon>
        <taxon>Pseudomonadati</taxon>
        <taxon>Pseudomonadota</taxon>
        <taxon>Betaproteobacteria</taxon>
        <taxon>Rhodocyclales</taxon>
        <taxon>Zoogloeaceae</taxon>
        <taxon>Zoogloea</taxon>
    </lineage>
</organism>
<dbReference type="RefSeq" id="WP_169145999.1">
    <property type="nucleotide sequence ID" value="NZ_JABBGA010000008.1"/>
</dbReference>
<dbReference type="AlphaFoldDB" id="A0A848G695"/>
<feature type="region of interest" description="Disordered" evidence="1">
    <location>
        <begin position="99"/>
        <end position="127"/>
    </location>
</feature>
<protein>
    <submittedName>
        <fullName evidence="2">Uncharacterized protein</fullName>
    </submittedName>
</protein>
<comment type="caution">
    <text evidence="2">The sequence shown here is derived from an EMBL/GenBank/DDBJ whole genome shotgun (WGS) entry which is preliminary data.</text>
</comment>
<evidence type="ECO:0000313" key="2">
    <source>
        <dbReference type="EMBL" id="NML26465.1"/>
    </source>
</evidence>